<feature type="repeat" description="PPR" evidence="2">
    <location>
        <begin position="115"/>
        <end position="149"/>
    </location>
</feature>
<dbReference type="Pfam" id="PF20431">
    <property type="entry name" value="E_motif"/>
    <property type="match status" value="1"/>
</dbReference>
<protein>
    <recommendedName>
        <fullName evidence="5">Pentatricopeptide repeat-containing protein</fullName>
    </recommendedName>
</protein>
<dbReference type="FunFam" id="1.25.40.10:FF:000073">
    <property type="entry name" value="Pentatricopeptide repeat-containing protein chloroplastic"/>
    <property type="match status" value="1"/>
</dbReference>
<feature type="repeat" description="PPR" evidence="2">
    <location>
        <begin position="386"/>
        <end position="420"/>
    </location>
</feature>
<dbReference type="FunFam" id="1.25.40.10:FF:000344">
    <property type="entry name" value="Pentatricopeptide repeat-containing protein"/>
    <property type="match status" value="1"/>
</dbReference>
<evidence type="ECO:0000256" key="2">
    <source>
        <dbReference type="PROSITE-ProRule" id="PRU00708"/>
    </source>
</evidence>
<dbReference type="GO" id="GO:0003729">
    <property type="term" value="F:mRNA binding"/>
    <property type="evidence" value="ECO:0007669"/>
    <property type="project" value="UniProtKB-ARBA"/>
</dbReference>
<dbReference type="Proteomes" id="UP000734854">
    <property type="component" value="Unassembled WGS sequence"/>
</dbReference>
<dbReference type="FunFam" id="1.25.40.10:FF:000090">
    <property type="entry name" value="Pentatricopeptide repeat-containing protein, chloroplastic"/>
    <property type="match status" value="1"/>
</dbReference>
<dbReference type="Pfam" id="PF01535">
    <property type="entry name" value="PPR"/>
    <property type="match status" value="6"/>
</dbReference>
<dbReference type="GO" id="GO:0009451">
    <property type="term" value="P:RNA modification"/>
    <property type="evidence" value="ECO:0007669"/>
    <property type="project" value="InterPro"/>
</dbReference>
<dbReference type="InterPro" id="IPR002885">
    <property type="entry name" value="PPR_rpt"/>
</dbReference>
<keyword evidence="1" id="KW-0677">Repeat</keyword>
<dbReference type="PROSITE" id="PS51375">
    <property type="entry name" value="PPR"/>
    <property type="match status" value="7"/>
</dbReference>
<feature type="repeat" description="PPR" evidence="2">
    <location>
        <begin position="518"/>
        <end position="552"/>
    </location>
</feature>
<dbReference type="InterPro" id="IPR046848">
    <property type="entry name" value="E_motif"/>
</dbReference>
<dbReference type="PANTHER" id="PTHR47926:SF452">
    <property type="entry name" value="PENTATRICOPEPTIDE REPEAT-CONTAINING PROTEIN"/>
    <property type="match status" value="1"/>
</dbReference>
<dbReference type="PANTHER" id="PTHR47926">
    <property type="entry name" value="PENTATRICOPEPTIDE REPEAT-CONTAINING PROTEIN"/>
    <property type="match status" value="1"/>
</dbReference>
<feature type="repeat" description="PPR" evidence="2">
    <location>
        <begin position="589"/>
        <end position="623"/>
    </location>
</feature>
<evidence type="ECO:0008006" key="5">
    <source>
        <dbReference type="Google" id="ProtNLM"/>
    </source>
</evidence>
<comment type="caution">
    <text evidence="3">The sequence shown here is derived from an EMBL/GenBank/DDBJ whole genome shotgun (WGS) entry which is preliminary data.</text>
</comment>
<evidence type="ECO:0000313" key="3">
    <source>
        <dbReference type="EMBL" id="KAG6522228.1"/>
    </source>
</evidence>
<keyword evidence="4" id="KW-1185">Reference proteome</keyword>
<dbReference type="EMBL" id="JACMSC010000005">
    <property type="protein sequence ID" value="KAG6522228.1"/>
    <property type="molecule type" value="Genomic_DNA"/>
</dbReference>
<dbReference type="NCBIfam" id="TIGR00756">
    <property type="entry name" value="PPR"/>
    <property type="match status" value="8"/>
</dbReference>
<feature type="repeat" description="PPR" evidence="2">
    <location>
        <begin position="185"/>
        <end position="219"/>
    </location>
</feature>
<evidence type="ECO:0000313" key="4">
    <source>
        <dbReference type="Proteomes" id="UP000734854"/>
    </source>
</evidence>
<feature type="repeat" description="PPR" evidence="2">
    <location>
        <begin position="285"/>
        <end position="315"/>
    </location>
</feature>
<proteinExistence type="predicted"/>
<organism evidence="3 4">
    <name type="scientific">Zingiber officinale</name>
    <name type="common">Ginger</name>
    <name type="synonym">Amomum zingiber</name>
    <dbReference type="NCBI Taxonomy" id="94328"/>
    <lineage>
        <taxon>Eukaryota</taxon>
        <taxon>Viridiplantae</taxon>
        <taxon>Streptophyta</taxon>
        <taxon>Embryophyta</taxon>
        <taxon>Tracheophyta</taxon>
        <taxon>Spermatophyta</taxon>
        <taxon>Magnoliopsida</taxon>
        <taxon>Liliopsida</taxon>
        <taxon>Zingiberales</taxon>
        <taxon>Zingiberaceae</taxon>
        <taxon>Zingiber</taxon>
    </lineage>
</organism>
<feature type="repeat" description="PPR" evidence="2">
    <location>
        <begin position="316"/>
        <end position="350"/>
    </location>
</feature>
<dbReference type="AlphaFoldDB" id="A0A8J5HLW2"/>
<gene>
    <name evidence="3" type="ORF">ZIOFF_019366</name>
</gene>
<reference evidence="3 4" key="1">
    <citation type="submission" date="2020-08" db="EMBL/GenBank/DDBJ databases">
        <title>Plant Genome Project.</title>
        <authorList>
            <person name="Zhang R.-G."/>
        </authorList>
    </citation>
    <scope>NUCLEOTIDE SEQUENCE [LARGE SCALE GENOMIC DNA]</scope>
    <source>
        <tissue evidence="3">Rhizome</tissue>
    </source>
</reference>
<dbReference type="Pfam" id="PF13041">
    <property type="entry name" value="PPR_2"/>
    <property type="match status" value="2"/>
</dbReference>
<evidence type="ECO:0000256" key="1">
    <source>
        <dbReference type="ARBA" id="ARBA00022737"/>
    </source>
</evidence>
<name>A0A8J5HLW2_ZINOF</name>
<dbReference type="InterPro" id="IPR046960">
    <property type="entry name" value="PPR_At4g14850-like_plant"/>
</dbReference>
<dbReference type="OrthoDB" id="185373at2759"/>
<accession>A0A8J5HLW2</accession>
<sequence>MRAPVAGTLISSAKSILRDRSEIGCTSLIRWQDHLFLYRQLKNSSLPATSATFPPVLKACANLKLFDHGESIHADVIKMGFASYSSTCNTIMSLYIKRGATYCALNLFGEMPQRDSISWNVIIHGLSSCRDSEAGMGFFRQARTLGFEPNVATLVLAIQASWKLNDVDEGLKLHDLVLKNGFLADVSVQNSMISMYAKVGDIDSARRVFDEITEKDVISWSSLIGGYVQNGQAVLALQLFRDMSSECDMDELTAASVLQACSFAEDVHQGSSFHCHLIRKGIEHDLFVQNSLIDMYSKCNDVDSARNIFDMMSDRNSVSWNTMVSGLLRNERHQEAVALFNSMKKSGVLIDEVALVNLMQSCKKLNQVIWCKCIHSMIIKKEFASSTIVLNNLMDAYVKCNSVELAAKLFNRMESRNVISWSIIIAGSARNGQPDNAIANFIQMWLAGEQLNPVAMLSVLEACAVAAELKLSKSAHGIVLRNQFASDLSIGTAILDMYAKCGDVSSARKVFESTVEKNVTTWNAMIGAFGMNGCPRASLVVFSEMVSQNVKPNEVTILAVLSACSHGGLVEEGLSIFKSMTSDPSLRATVEHYSCVVDMLGRAGDLEGALEVIERMPEAGPAAWSSLLSACRSRGNCKVGQNAAARILELEPSNPAGYLLTSSMYAKDGSVDEMARTRLLLRKKGVKVIGGYSLVRTDGKAHKFVSWDGSHPQSKEVYSMIEFLHNCMRLSDKNDFL</sequence>